<keyword evidence="1" id="KW-0547">Nucleotide-binding</keyword>
<evidence type="ECO:0000313" key="5">
    <source>
        <dbReference type="EMBL" id="REA57289.1"/>
    </source>
</evidence>
<evidence type="ECO:0000259" key="4">
    <source>
        <dbReference type="SMART" id="SM00534"/>
    </source>
</evidence>
<dbReference type="InterPro" id="IPR036187">
    <property type="entry name" value="DNA_mismatch_repair_MutS_sf"/>
</dbReference>
<protein>
    <submittedName>
        <fullName evidence="5">DNA mismatch repair protein MutS</fullName>
    </submittedName>
</protein>
<keyword evidence="6" id="KW-1185">Reference proteome</keyword>
<dbReference type="Pfam" id="PF00488">
    <property type="entry name" value="MutS_V"/>
    <property type="match status" value="1"/>
</dbReference>
<dbReference type="GO" id="GO:0006298">
    <property type="term" value="P:mismatch repair"/>
    <property type="evidence" value="ECO:0007669"/>
    <property type="project" value="InterPro"/>
</dbReference>
<dbReference type="Proteomes" id="UP000256373">
    <property type="component" value="Unassembled WGS sequence"/>
</dbReference>
<gene>
    <name evidence="5" type="ORF">DSL64_24335</name>
</gene>
<evidence type="ECO:0000256" key="1">
    <source>
        <dbReference type="ARBA" id="ARBA00022741"/>
    </source>
</evidence>
<dbReference type="Gene3D" id="3.40.50.300">
    <property type="entry name" value="P-loop containing nucleotide triphosphate hydrolases"/>
    <property type="match status" value="1"/>
</dbReference>
<dbReference type="InterPro" id="IPR027417">
    <property type="entry name" value="P-loop_NTPase"/>
</dbReference>
<dbReference type="Gene3D" id="1.10.1420.10">
    <property type="match status" value="1"/>
</dbReference>
<feature type="domain" description="DNA mismatch repair proteins mutS family" evidence="4">
    <location>
        <begin position="258"/>
        <end position="445"/>
    </location>
</feature>
<dbReference type="PANTHER" id="PTHR11361">
    <property type="entry name" value="DNA MISMATCH REPAIR PROTEIN MUTS FAMILY MEMBER"/>
    <property type="match status" value="1"/>
</dbReference>
<keyword evidence="2" id="KW-0067">ATP-binding</keyword>
<accession>A0A3D8Y4P5</accession>
<dbReference type="SMART" id="SM00534">
    <property type="entry name" value="MUTSac"/>
    <property type="match status" value="1"/>
</dbReference>
<dbReference type="SUPFAM" id="SSF48334">
    <property type="entry name" value="DNA repair protein MutS, domain III"/>
    <property type="match status" value="1"/>
</dbReference>
<dbReference type="RefSeq" id="WP_115833555.1">
    <property type="nucleotide sequence ID" value="NZ_QNUL01000029.1"/>
</dbReference>
<evidence type="ECO:0000313" key="6">
    <source>
        <dbReference type="Proteomes" id="UP000256373"/>
    </source>
</evidence>
<dbReference type="GO" id="GO:0140664">
    <property type="term" value="F:ATP-dependent DNA damage sensor activity"/>
    <property type="evidence" value="ECO:0007669"/>
    <property type="project" value="InterPro"/>
</dbReference>
<dbReference type="EMBL" id="QNUL01000029">
    <property type="protein sequence ID" value="REA57289.1"/>
    <property type="molecule type" value="Genomic_DNA"/>
</dbReference>
<dbReference type="GO" id="GO:0005829">
    <property type="term" value="C:cytosol"/>
    <property type="evidence" value="ECO:0007669"/>
    <property type="project" value="TreeGrafter"/>
</dbReference>
<dbReference type="SUPFAM" id="SSF52540">
    <property type="entry name" value="P-loop containing nucleoside triphosphate hydrolases"/>
    <property type="match status" value="1"/>
</dbReference>
<dbReference type="AlphaFoldDB" id="A0A3D8Y4P5"/>
<dbReference type="InterPro" id="IPR045076">
    <property type="entry name" value="MutS"/>
</dbReference>
<keyword evidence="3" id="KW-0238">DNA-binding</keyword>
<evidence type="ECO:0000256" key="2">
    <source>
        <dbReference type="ARBA" id="ARBA00022840"/>
    </source>
</evidence>
<evidence type="ECO:0000256" key="3">
    <source>
        <dbReference type="ARBA" id="ARBA00023125"/>
    </source>
</evidence>
<proteinExistence type="predicted"/>
<organism evidence="5 6">
    <name type="scientific">Dyadobacter luteus</name>
    <dbReference type="NCBI Taxonomy" id="2259619"/>
    <lineage>
        <taxon>Bacteria</taxon>
        <taxon>Pseudomonadati</taxon>
        <taxon>Bacteroidota</taxon>
        <taxon>Cytophagia</taxon>
        <taxon>Cytophagales</taxon>
        <taxon>Spirosomataceae</taxon>
        <taxon>Dyadobacter</taxon>
    </lineage>
</organism>
<sequence>MLPVGLHTLYELQIISEKVHEESILSFFDRTVSYGGRDLLKKMIREPKESVEDIIEEQELLRSVITNYSWWEVNVSHAYIAATEYYYESNIGHTMAQDIVQHWFQTMMFAYKNEAEFYLIQSGVTATIRVFRALKRTVWQLSYMDVPDSFKKDFEFIVAFLDSLMLRPYMQEEDRGISKMSVFHLDYFLRKQCKDEFRRMLDILYKLDAMLSIAMTARDHALYFPEFVSDDGVLEVSDLWHPLLQNPVKNGCTLTRESGICILTGANTSGKTTFLKALGISVYLAHLGWPVPAAKLQLSFSDRLFTSIHLSDDLTLGYSHFYNEIMRIKEIAQALANGKRCLVLIDELFRGTNQEDALHCSGTVVNGFLNYSTSVFVISTHLMELLKNYEKNPYIRFNCFKTMITRDGFENTYKLEDGVATEKVGKLIMENVGIPELLEGNKSIKPSQR</sequence>
<dbReference type="PANTHER" id="PTHR11361:SF99">
    <property type="entry name" value="DNA MISMATCH REPAIR PROTEIN"/>
    <property type="match status" value="1"/>
</dbReference>
<dbReference type="OrthoDB" id="9802448at2"/>
<comment type="caution">
    <text evidence="5">The sequence shown here is derived from an EMBL/GenBank/DDBJ whole genome shotgun (WGS) entry which is preliminary data.</text>
</comment>
<dbReference type="InterPro" id="IPR000432">
    <property type="entry name" value="DNA_mismatch_repair_MutS_C"/>
</dbReference>
<dbReference type="GO" id="GO:0005524">
    <property type="term" value="F:ATP binding"/>
    <property type="evidence" value="ECO:0007669"/>
    <property type="project" value="UniProtKB-KW"/>
</dbReference>
<reference evidence="5 6" key="1">
    <citation type="submission" date="2018-07" db="EMBL/GenBank/DDBJ databases">
        <title>Dyadobacter roseus sp. nov., isolated from rose rhizosphere soil.</title>
        <authorList>
            <person name="Chen L."/>
        </authorList>
    </citation>
    <scope>NUCLEOTIDE SEQUENCE [LARGE SCALE GENOMIC DNA]</scope>
    <source>
        <strain evidence="5 6">RS19</strain>
    </source>
</reference>
<name>A0A3D8Y4P5_9BACT</name>
<dbReference type="GO" id="GO:0030983">
    <property type="term" value="F:mismatched DNA binding"/>
    <property type="evidence" value="ECO:0007669"/>
    <property type="project" value="InterPro"/>
</dbReference>